<keyword evidence="2" id="KW-1185">Reference proteome</keyword>
<gene>
    <name evidence="1" type="ORF">FSCOSCO3_A030667</name>
</gene>
<reference evidence="1 2" key="1">
    <citation type="submission" date="2024-01" db="EMBL/GenBank/DDBJ databases">
        <authorList>
            <person name="Alioto T."/>
            <person name="Alioto T."/>
            <person name="Gomez Garrido J."/>
        </authorList>
    </citation>
    <scope>NUCLEOTIDE SEQUENCE [LARGE SCALE GENOMIC DNA]</scope>
</reference>
<protein>
    <submittedName>
        <fullName evidence="1">Uncharacterized protein</fullName>
    </submittedName>
</protein>
<name>A0AAV1PCY2_SCOSC</name>
<comment type="caution">
    <text evidence="1">The sequence shown here is derived from an EMBL/GenBank/DDBJ whole genome shotgun (WGS) entry which is preliminary data.</text>
</comment>
<dbReference type="EMBL" id="CAWUFR010000140">
    <property type="protein sequence ID" value="CAK6969672.1"/>
    <property type="molecule type" value="Genomic_DNA"/>
</dbReference>
<sequence length="149" mass="17164">MELDCTFTDEIFMTLNLDRLLVSNEEHNVPLLWIRLDSMFPLCTCTPLKAVHSIRMRLHVEVCSITAILFEPERQQLLHGHIDVTMQAKCFPLFPLAPSLFTSGPASPYHLVVRRFQFCQRYRLTAGVDWRYSSKGRFVARASCDIGFA</sequence>
<dbReference type="Proteomes" id="UP001314229">
    <property type="component" value="Unassembled WGS sequence"/>
</dbReference>
<evidence type="ECO:0000313" key="1">
    <source>
        <dbReference type="EMBL" id="CAK6969672.1"/>
    </source>
</evidence>
<dbReference type="AlphaFoldDB" id="A0AAV1PCY2"/>
<proteinExistence type="predicted"/>
<evidence type="ECO:0000313" key="2">
    <source>
        <dbReference type="Proteomes" id="UP001314229"/>
    </source>
</evidence>
<organism evidence="1 2">
    <name type="scientific">Scomber scombrus</name>
    <name type="common">Atlantic mackerel</name>
    <name type="synonym">Scomber vernalis</name>
    <dbReference type="NCBI Taxonomy" id="13677"/>
    <lineage>
        <taxon>Eukaryota</taxon>
        <taxon>Metazoa</taxon>
        <taxon>Chordata</taxon>
        <taxon>Craniata</taxon>
        <taxon>Vertebrata</taxon>
        <taxon>Euteleostomi</taxon>
        <taxon>Actinopterygii</taxon>
        <taxon>Neopterygii</taxon>
        <taxon>Teleostei</taxon>
        <taxon>Neoteleostei</taxon>
        <taxon>Acanthomorphata</taxon>
        <taxon>Pelagiaria</taxon>
        <taxon>Scombriformes</taxon>
        <taxon>Scombridae</taxon>
        <taxon>Scomber</taxon>
    </lineage>
</organism>
<accession>A0AAV1PCY2</accession>